<dbReference type="GO" id="GO:0003677">
    <property type="term" value="F:DNA binding"/>
    <property type="evidence" value="ECO:0007669"/>
    <property type="project" value="InterPro"/>
</dbReference>
<reference evidence="2" key="1">
    <citation type="journal article" date="2014" name="Front. Microbiol.">
        <title>High frequency of phylogenetically diverse reductive dehalogenase-homologous genes in deep subseafloor sedimentary metagenomes.</title>
        <authorList>
            <person name="Kawai M."/>
            <person name="Futagami T."/>
            <person name="Toyoda A."/>
            <person name="Takaki Y."/>
            <person name="Nishi S."/>
            <person name="Hori S."/>
            <person name="Arai W."/>
            <person name="Tsubouchi T."/>
            <person name="Morono Y."/>
            <person name="Uchiyama I."/>
            <person name="Ito T."/>
            <person name="Fujiyama A."/>
            <person name="Inagaki F."/>
            <person name="Takami H."/>
        </authorList>
    </citation>
    <scope>NUCLEOTIDE SEQUENCE</scope>
    <source>
        <strain evidence="2">Expedition CK06-06</strain>
    </source>
</reference>
<evidence type="ECO:0000313" key="2">
    <source>
        <dbReference type="EMBL" id="GAI99019.1"/>
    </source>
</evidence>
<dbReference type="Gene3D" id="1.10.260.40">
    <property type="entry name" value="lambda repressor-like DNA-binding domains"/>
    <property type="match status" value="1"/>
</dbReference>
<feature type="domain" description="HTH cro/C1-type" evidence="1">
    <location>
        <begin position="15"/>
        <end position="69"/>
    </location>
</feature>
<dbReference type="InterPro" id="IPR010982">
    <property type="entry name" value="Lambda_DNA-bd_dom_sf"/>
</dbReference>
<comment type="caution">
    <text evidence="2">The sequence shown here is derived from an EMBL/GenBank/DDBJ whole genome shotgun (WGS) entry which is preliminary data.</text>
</comment>
<dbReference type="EMBL" id="BARW01019753">
    <property type="protein sequence ID" value="GAI99019.1"/>
    <property type="molecule type" value="Genomic_DNA"/>
</dbReference>
<dbReference type="CDD" id="cd00093">
    <property type="entry name" value="HTH_XRE"/>
    <property type="match status" value="1"/>
</dbReference>
<proteinExistence type="predicted"/>
<dbReference type="SUPFAM" id="SSF47413">
    <property type="entry name" value="lambda repressor-like DNA-binding domains"/>
    <property type="match status" value="1"/>
</dbReference>
<sequence length="115" mass="12849">MAYNVKYYKELGLGIRRKRVKMGLTQKQAAKRCGIAQNILSKVELGQGGVNDLNFDRIKKFFSIPENEIHKLRFGGEGIVENVDGLTKKIDLLCSQVEQMQSKLETGALPANIPV</sequence>
<dbReference type="AlphaFoldDB" id="X1V317"/>
<gene>
    <name evidence="2" type="ORF">S12H4_33509</name>
</gene>
<evidence type="ECO:0000259" key="1">
    <source>
        <dbReference type="PROSITE" id="PS50943"/>
    </source>
</evidence>
<accession>X1V317</accession>
<protein>
    <recommendedName>
        <fullName evidence="1">HTH cro/C1-type domain-containing protein</fullName>
    </recommendedName>
</protein>
<dbReference type="SMART" id="SM00530">
    <property type="entry name" value="HTH_XRE"/>
    <property type="match status" value="1"/>
</dbReference>
<name>X1V317_9ZZZZ</name>
<organism evidence="2">
    <name type="scientific">marine sediment metagenome</name>
    <dbReference type="NCBI Taxonomy" id="412755"/>
    <lineage>
        <taxon>unclassified sequences</taxon>
        <taxon>metagenomes</taxon>
        <taxon>ecological metagenomes</taxon>
    </lineage>
</organism>
<dbReference type="InterPro" id="IPR001387">
    <property type="entry name" value="Cro/C1-type_HTH"/>
</dbReference>
<feature type="non-terminal residue" evidence="2">
    <location>
        <position position="115"/>
    </location>
</feature>
<dbReference type="Pfam" id="PF01381">
    <property type="entry name" value="HTH_3"/>
    <property type="match status" value="1"/>
</dbReference>
<dbReference type="PROSITE" id="PS50943">
    <property type="entry name" value="HTH_CROC1"/>
    <property type="match status" value="1"/>
</dbReference>